<dbReference type="InterPro" id="IPR002616">
    <property type="entry name" value="tRNA_ribo_trans-like"/>
</dbReference>
<dbReference type="HAMAP" id="MF_03043">
    <property type="entry name" value="QTRT2"/>
    <property type="match status" value="1"/>
</dbReference>
<evidence type="ECO:0000256" key="2">
    <source>
        <dbReference type="ARBA" id="ARBA00022694"/>
    </source>
</evidence>
<gene>
    <name evidence="7" type="ORF">WH47_02245</name>
</gene>
<dbReference type="GO" id="GO:0005737">
    <property type="term" value="C:cytoplasm"/>
    <property type="evidence" value="ECO:0007669"/>
    <property type="project" value="UniProtKB-SubCell"/>
</dbReference>
<dbReference type="GO" id="GO:0006400">
    <property type="term" value="P:tRNA modification"/>
    <property type="evidence" value="ECO:0007669"/>
    <property type="project" value="InterPro"/>
</dbReference>
<keyword evidence="1 5" id="KW-0963">Cytoplasm</keyword>
<feature type="binding site" evidence="5">
    <location>
        <position position="324"/>
    </location>
    <ligand>
        <name>Zn(2+)</name>
        <dbReference type="ChEBI" id="CHEBI:29105"/>
    </ligand>
</feature>
<dbReference type="PANTHER" id="PTHR46064:SF1">
    <property type="entry name" value="QUEUINE TRNA-RIBOSYLTRANSFERASE ACCESSORY SUBUNIT 2"/>
    <property type="match status" value="1"/>
</dbReference>
<comment type="cofactor">
    <cofactor evidence="5">
        <name>Zn(2+)</name>
        <dbReference type="ChEBI" id="CHEBI:29105"/>
    </cofactor>
    <text evidence="5">Binds 1 zinc ion per subunit.</text>
</comment>
<dbReference type="OrthoDB" id="27601at2759"/>
<evidence type="ECO:0000256" key="3">
    <source>
        <dbReference type="ARBA" id="ARBA00022723"/>
    </source>
</evidence>
<comment type="subunit">
    <text evidence="5">Heterodimer of a catalytic subunit and an accessory subunit.</text>
</comment>
<keyword evidence="2 5" id="KW-0819">tRNA processing</keyword>
<dbReference type="Proteomes" id="UP000053825">
    <property type="component" value="Unassembled WGS sequence"/>
</dbReference>
<evidence type="ECO:0000313" key="7">
    <source>
        <dbReference type="EMBL" id="KOC64082.1"/>
    </source>
</evidence>
<dbReference type="EMBL" id="KQ414676">
    <property type="protein sequence ID" value="KOC64082.1"/>
    <property type="molecule type" value="Genomic_DNA"/>
</dbReference>
<proteinExistence type="inferred from homology"/>
<feature type="domain" description="tRNA-guanine(15) transglycosylase-like" evidence="6">
    <location>
        <begin position="12"/>
        <end position="384"/>
    </location>
</feature>
<dbReference type="Gene3D" id="3.20.20.105">
    <property type="entry name" value="Queuine tRNA-ribosyltransferase-like"/>
    <property type="match status" value="1"/>
</dbReference>
<feature type="binding site" evidence="5">
    <location>
        <position position="326"/>
    </location>
    <ligand>
        <name>Zn(2+)</name>
        <dbReference type="ChEBI" id="CHEBI:29105"/>
    </ligand>
</feature>
<evidence type="ECO:0000256" key="5">
    <source>
        <dbReference type="HAMAP-Rule" id="MF_03043"/>
    </source>
</evidence>
<comment type="function">
    <text evidence="5">Non-catalytic subunit of the queuine tRNA-ribosyltransferase (TGT) that catalyzes the base-exchange of a guanine (G) residue with queuine (Q) at position 34 (anticodon wobble position) in tRNAs with GU(N) anticodons (tRNA-Asp, -Asn, -His and -Tyr), resulting in the hypermodified nucleoside queuosine (7-(((4,5-cis-dihydroxy-2-cyclopenten-1-yl)amino)methyl)-7-deazaguanosine).</text>
</comment>
<keyword evidence="7" id="KW-0808">Transferase</keyword>
<keyword evidence="3 5" id="KW-0479">Metal-binding</keyword>
<sequence>MKFTTNFAKPCAARIGILSEFERIPNRNFETPLVLIYTKGGCVPHLTKDVFKMVTSNPQLLSISLSSTFSMIESVRDTNINFADFVSMKEYINFLTISDSAYTTPSGFQQHHTVPVWTRNGKCALTANQYMDIIEVFKPDMYVAMYDGDTNIKSSKKRTSKAVQRSTSLFEQCFIRHSASEKLKSSEILGAIAGGYDIPARTVSINYLKNKSLIGYVIDGLHNNGPDVVNIPSVQIKAVVEHTMNLLPADKLKVSMGSWNPLTVLNLVELGIDVFDTSYPYVITENLQALTFLCDRDNCNNVGHVISLEEERYAEDFSPICSHCECLTCKNHTKAYLHHLCRTKELLRAVLLMIHNMHQYLEFFKIIRKSIKDNTLEDCKKKVNLKFKQENVIQTDEPTNTEAITYNNTYRMF</sequence>
<dbReference type="NCBIfam" id="TIGR00449">
    <property type="entry name" value="tgt_general"/>
    <property type="match status" value="1"/>
</dbReference>
<reference evidence="7 8" key="1">
    <citation type="submission" date="2015-07" db="EMBL/GenBank/DDBJ databases">
        <title>The genome of Habropoda laboriosa.</title>
        <authorList>
            <person name="Pan H."/>
            <person name="Kapheim K."/>
        </authorList>
    </citation>
    <scope>NUCLEOTIDE SEQUENCE [LARGE SCALE GENOMIC DNA]</scope>
    <source>
        <strain evidence="7">0110345459</strain>
    </source>
</reference>
<evidence type="ECO:0000256" key="1">
    <source>
        <dbReference type="ARBA" id="ARBA00022490"/>
    </source>
</evidence>
<keyword evidence="8" id="KW-1185">Reference proteome</keyword>
<dbReference type="Pfam" id="PF01702">
    <property type="entry name" value="TGT"/>
    <property type="match status" value="1"/>
</dbReference>
<dbReference type="AlphaFoldDB" id="A0A0L7QZU4"/>
<protein>
    <recommendedName>
        <fullName evidence="5">Queuine tRNA-ribosyltransferase accessory subunit 2</fullName>
    </recommendedName>
    <alternativeName>
        <fullName evidence="5">Queuine tRNA-ribosyltransferase domain-containing protein 1</fullName>
    </alternativeName>
</protein>
<name>A0A0L7QZU4_9HYME</name>
<dbReference type="InterPro" id="IPR036511">
    <property type="entry name" value="TGT-like_sf"/>
</dbReference>
<evidence type="ECO:0000259" key="6">
    <source>
        <dbReference type="Pfam" id="PF01702"/>
    </source>
</evidence>
<evidence type="ECO:0000313" key="8">
    <source>
        <dbReference type="Proteomes" id="UP000053825"/>
    </source>
</evidence>
<dbReference type="InterPro" id="IPR028592">
    <property type="entry name" value="QTRTD1"/>
</dbReference>
<dbReference type="GO" id="GO:0008479">
    <property type="term" value="F:tRNA-guanosine(34) queuine transglycosylase activity"/>
    <property type="evidence" value="ECO:0007669"/>
    <property type="project" value="UniProtKB-UniRule"/>
</dbReference>
<dbReference type="PANTHER" id="PTHR46064">
    <property type="entry name" value="QUEUINE TRNA-RIBOSYLTRANSFERASE ACCESSORY SUBUNIT 2"/>
    <property type="match status" value="1"/>
</dbReference>
<dbReference type="GO" id="GO:0046872">
    <property type="term" value="F:metal ion binding"/>
    <property type="evidence" value="ECO:0007669"/>
    <property type="project" value="UniProtKB-KW"/>
</dbReference>
<feature type="binding site" evidence="5">
    <location>
        <position position="329"/>
    </location>
    <ligand>
        <name>Zn(2+)</name>
        <dbReference type="ChEBI" id="CHEBI:29105"/>
    </ligand>
</feature>
<dbReference type="SUPFAM" id="SSF51713">
    <property type="entry name" value="tRNA-guanine transglycosylase"/>
    <property type="match status" value="1"/>
</dbReference>
<comment type="subcellular location">
    <subcellularLocation>
        <location evidence="5">Cytoplasm</location>
    </subcellularLocation>
</comment>
<organism evidence="7 8">
    <name type="scientific">Habropoda laboriosa</name>
    <dbReference type="NCBI Taxonomy" id="597456"/>
    <lineage>
        <taxon>Eukaryota</taxon>
        <taxon>Metazoa</taxon>
        <taxon>Ecdysozoa</taxon>
        <taxon>Arthropoda</taxon>
        <taxon>Hexapoda</taxon>
        <taxon>Insecta</taxon>
        <taxon>Pterygota</taxon>
        <taxon>Neoptera</taxon>
        <taxon>Endopterygota</taxon>
        <taxon>Hymenoptera</taxon>
        <taxon>Apocrita</taxon>
        <taxon>Aculeata</taxon>
        <taxon>Apoidea</taxon>
        <taxon>Anthophila</taxon>
        <taxon>Apidae</taxon>
        <taxon>Habropoda</taxon>
    </lineage>
</organism>
<feature type="binding site" evidence="5">
    <location>
        <position position="355"/>
    </location>
    <ligand>
        <name>Zn(2+)</name>
        <dbReference type="ChEBI" id="CHEBI:29105"/>
    </ligand>
</feature>
<dbReference type="InterPro" id="IPR050852">
    <property type="entry name" value="Queuine_tRNA-ribosyltrfase"/>
</dbReference>
<evidence type="ECO:0000256" key="4">
    <source>
        <dbReference type="ARBA" id="ARBA00022833"/>
    </source>
</evidence>
<accession>A0A0L7QZU4</accession>
<comment type="similarity">
    <text evidence="5">Belongs to the queuine tRNA-ribosyltransferase family. QTRT2 subfamily.</text>
</comment>
<dbReference type="STRING" id="597456.A0A0L7QZU4"/>
<keyword evidence="4 5" id="KW-0862">Zinc</keyword>